<reference evidence="1 2" key="1">
    <citation type="journal article" date="2021" name="Nat. Commun.">
        <title>Genetic determinants of endophytism in the Arabidopsis root mycobiome.</title>
        <authorList>
            <person name="Mesny F."/>
            <person name="Miyauchi S."/>
            <person name="Thiergart T."/>
            <person name="Pickel B."/>
            <person name="Atanasova L."/>
            <person name="Karlsson M."/>
            <person name="Huettel B."/>
            <person name="Barry K.W."/>
            <person name="Haridas S."/>
            <person name="Chen C."/>
            <person name="Bauer D."/>
            <person name="Andreopoulos W."/>
            <person name="Pangilinan J."/>
            <person name="LaButti K."/>
            <person name="Riley R."/>
            <person name="Lipzen A."/>
            <person name="Clum A."/>
            <person name="Drula E."/>
            <person name="Henrissat B."/>
            <person name="Kohler A."/>
            <person name="Grigoriev I.V."/>
            <person name="Martin F.M."/>
            <person name="Hacquard S."/>
        </authorList>
    </citation>
    <scope>NUCLEOTIDE SEQUENCE [LARGE SCALE GENOMIC DNA]</scope>
    <source>
        <strain evidence="1 2">MPI-SDFR-AT-0080</strain>
    </source>
</reference>
<name>A0ABQ8GXV4_9PEZI</name>
<protein>
    <submittedName>
        <fullName evidence="1">Uncharacterized protein</fullName>
    </submittedName>
</protein>
<sequence>MFVVGRPKFVLAVDFCRRCRLVPVKMSVLLVAGTAAATFSMHDELLSVSDKFETGRVGQANRKVGSPAAMVDFKTGSLCDHAQYGLERLRNCLFWWYCSK</sequence>
<accession>A0ABQ8GXV4</accession>
<comment type="caution">
    <text evidence="1">The sequence shown here is derived from an EMBL/GenBank/DDBJ whole genome shotgun (WGS) entry which is preliminary data.</text>
</comment>
<keyword evidence="2" id="KW-1185">Reference proteome</keyword>
<organism evidence="1 2">
    <name type="scientific">Macrophomina phaseolina</name>
    <dbReference type="NCBI Taxonomy" id="35725"/>
    <lineage>
        <taxon>Eukaryota</taxon>
        <taxon>Fungi</taxon>
        <taxon>Dikarya</taxon>
        <taxon>Ascomycota</taxon>
        <taxon>Pezizomycotina</taxon>
        <taxon>Dothideomycetes</taxon>
        <taxon>Dothideomycetes incertae sedis</taxon>
        <taxon>Botryosphaeriales</taxon>
        <taxon>Botryosphaeriaceae</taxon>
        <taxon>Macrophomina</taxon>
    </lineage>
</organism>
<dbReference type="EMBL" id="JAGTJR010000001">
    <property type="protein sequence ID" value="KAH7065020.1"/>
    <property type="molecule type" value="Genomic_DNA"/>
</dbReference>
<proteinExistence type="predicted"/>
<dbReference type="Proteomes" id="UP000774617">
    <property type="component" value="Unassembled WGS sequence"/>
</dbReference>
<gene>
    <name evidence="1" type="ORF">B0J12DRAFT_22927</name>
</gene>
<evidence type="ECO:0000313" key="1">
    <source>
        <dbReference type="EMBL" id="KAH7065020.1"/>
    </source>
</evidence>
<evidence type="ECO:0000313" key="2">
    <source>
        <dbReference type="Proteomes" id="UP000774617"/>
    </source>
</evidence>